<feature type="region of interest" description="Disordered" evidence="7">
    <location>
        <begin position="510"/>
        <end position="542"/>
    </location>
</feature>
<dbReference type="InterPro" id="IPR013783">
    <property type="entry name" value="Ig-like_fold"/>
</dbReference>
<evidence type="ECO:0000313" key="11">
    <source>
        <dbReference type="Proteomes" id="UP000309340"/>
    </source>
</evidence>
<feature type="transmembrane region" description="Helical" evidence="8">
    <location>
        <begin position="1297"/>
        <end position="1319"/>
    </location>
</feature>
<dbReference type="InterPro" id="IPR003663">
    <property type="entry name" value="Sugar/inositol_transpt"/>
</dbReference>
<feature type="compositionally biased region" description="Acidic residues" evidence="7">
    <location>
        <begin position="528"/>
        <end position="542"/>
    </location>
</feature>
<evidence type="ECO:0000256" key="5">
    <source>
        <dbReference type="ARBA" id="ARBA00022989"/>
    </source>
</evidence>
<dbReference type="CDD" id="cd17356">
    <property type="entry name" value="MFS_HXT"/>
    <property type="match status" value="1"/>
</dbReference>
<dbReference type="GO" id="GO:0046856">
    <property type="term" value="P:phosphatidylinositol dephosphorylation"/>
    <property type="evidence" value="ECO:0007669"/>
    <property type="project" value="InterPro"/>
</dbReference>
<feature type="compositionally biased region" description="Polar residues" evidence="7">
    <location>
        <begin position="835"/>
        <end position="846"/>
    </location>
</feature>
<dbReference type="GO" id="GO:0016020">
    <property type="term" value="C:membrane"/>
    <property type="evidence" value="ECO:0007669"/>
    <property type="project" value="UniProtKB-SubCell"/>
</dbReference>
<feature type="region of interest" description="Disordered" evidence="7">
    <location>
        <begin position="105"/>
        <end position="152"/>
    </location>
</feature>
<evidence type="ECO:0000256" key="8">
    <source>
        <dbReference type="SAM" id="Phobius"/>
    </source>
</evidence>
<feature type="transmembrane region" description="Helical" evidence="8">
    <location>
        <begin position="1453"/>
        <end position="1474"/>
    </location>
</feature>
<dbReference type="GO" id="GO:0005351">
    <property type="term" value="F:carbohydrate:proton symporter activity"/>
    <property type="evidence" value="ECO:0007669"/>
    <property type="project" value="TreeGrafter"/>
</dbReference>
<feature type="compositionally biased region" description="Polar residues" evidence="7">
    <location>
        <begin position="1037"/>
        <end position="1047"/>
    </location>
</feature>
<feature type="compositionally biased region" description="Low complexity" evidence="7">
    <location>
        <begin position="376"/>
        <end position="394"/>
    </location>
</feature>
<dbReference type="Gene3D" id="1.20.1250.20">
    <property type="entry name" value="MFS general substrate transporter like domains"/>
    <property type="match status" value="1"/>
</dbReference>
<dbReference type="InterPro" id="IPR008936">
    <property type="entry name" value="Rho_GTPase_activation_prot"/>
</dbReference>
<sequence>MAGTRARPNSTASTLSASSLMQDVPGAFPSRSTASLPLNEQNVESNYVSLSQAIRARRGEYVRPKHVRIKIGSWNVAAYKGAEKDVGGWFVQGKGVTEELDGLSLRDHRTGDSHGSAQSGHSRMEEREDVAAQEARYAKKQSTLPKGDPGSLPGGEDIGLYVLCLQEVVDVNSVAEALRPYTDPSVAAKWKAAMLAALPAGYALVAEQQLIGMLLLIYASPEVGKDVRSVSTTSVGTGIAGYMGNKGAVTARIVLGETTRLVFISCHLSAGADNAALERRNWDASQIISRTRFDPIADSMDLLQTTGEQIGEEDFAFWAGDLNYRLEGIPGDDVRRLLMLHTRNEYDLSQRSARKIEKELQTATASVKRRVEDRLSVSSAGGSDNSSLSSVNVSTQDIPRTSEDSRASTDSTAPTTLLDEIAASEDPTSLQTTLASLLPHDELHQQMQSRKAFHDGWREGPIQFLPTYKYDAGSVGVFDSSEKKRAPSWCDRILYRTRRDRLAWESRIKEEEEAKRKDEEMRASGADEAAEDEEILYDYDPDADGADVDEYDEYDAGVEANGNVVVTKEGFEDEIELEYYTAHQRVLSSDHKPLDAVFRMKYDCVIPELKAKVSACHELASMRISSGPADSLRFQIHALVAKQLDQAENESRPSVTVVVDRHRDSLTEQSDEDPAAFSGVWFSNVRWAKAKHRYLTIANTGRASATFSFVERPVAAPQSPGIAPKWINMKVNDEPAASSSHSTPAVTLEPGETANVELEVRIFDLHTMHGLNEGLQQLDDILVLRVEGGRDHFVPVRGHWLDNTLGRSLDKLTRIPEGGIRRLQRQKPGSKKGTPATSTSSSQVTTPMPEEQPPVRFSAPPALLALTAEIERLSMRVVAEWDMIHPHASFESSESIENEAPLPPWRKHLAWPFDEVCWTERTTAQWEDALGEGCNALDQNEPLEATLLPLELPKMQQLYVLADLLLLFLRSMPDGIITADLWPPIEKCLAESEKSKRKLSIEEQRIAVQEVLSQAPSHNVSFILITSMVERILQETTGPSANTNQHSEPPLSPTKRLGTLRRMTGLGRVPAAPGAAASDACRAMARVFADAVVRSPEAAGEKSRAGWERRKVEVMELFLRRNGDGPTFLKLKGQNLVYAVVLCSSFGFLLFGYDLGFMGGLTTSPEFLNQFGNPNASLLGFLVSAYEVGAMFGALFVFLLGDRVGRKPTNIAGAVIVAIGAAIQTSSYGVGQFLAGRLIAGFGLGMCTSVIPVWLAECAMPKNRGRMMAMQLSNLIMGLIIANWVDYGMSFYAGSIQWRFPCSLQIVFCIIVCCFMPWLPESPRYLANVDRIGEATVCLAALRGDHADTESIAMEMKEIQYAIAVESEETGSWADVFKDGGVSGFTRVAVAFSANFFQQLSGVNVMSSLGPYIFQVSIGMSRYDALLVSGGLQVFYFLSSLIPWIVVDKVGRRRLFMLGSIGMGTCMTLSAIFVGIGTKGLGYAAAVVLYLFQTFFTLGWQSNMWIYPSELLPLKLRLRGGAIAVISQWLWTFLVVEITPVMITNIGYKSYIVFAIINFITIPFVYFFYPETSRLPLEAVDLLFADRENGHRPSILQVVRDSTNKAFMAEVNATLEERARYGAETGEIEKPKAMAEVENASTV</sequence>
<dbReference type="InterPro" id="IPR036691">
    <property type="entry name" value="Endo/exonu/phosph_ase_sf"/>
</dbReference>
<protein>
    <recommendedName>
        <fullName evidence="9">Major facilitator superfamily (MFS) profile domain-containing protein</fullName>
    </recommendedName>
</protein>
<dbReference type="SMART" id="SM00128">
    <property type="entry name" value="IPPc"/>
    <property type="match status" value="1"/>
</dbReference>
<evidence type="ECO:0000256" key="1">
    <source>
        <dbReference type="ARBA" id="ARBA00004141"/>
    </source>
</evidence>
<feature type="transmembrane region" description="Helical" evidence="8">
    <location>
        <begin position="1481"/>
        <end position="1500"/>
    </location>
</feature>
<reference evidence="10 11" key="1">
    <citation type="submission" date="2017-03" db="EMBL/GenBank/DDBJ databases">
        <title>Genomes of endolithic fungi from Antarctica.</title>
        <authorList>
            <person name="Coleine C."/>
            <person name="Masonjones S."/>
            <person name="Stajich J.E."/>
        </authorList>
    </citation>
    <scope>NUCLEOTIDE SEQUENCE [LARGE SCALE GENOMIC DNA]</scope>
    <source>
        <strain evidence="10 11">CCFEE 5184</strain>
    </source>
</reference>
<dbReference type="PRINTS" id="PR00171">
    <property type="entry name" value="SUGRTRNSPORT"/>
</dbReference>
<evidence type="ECO:0000256" key="2">
    <source>
        <dbReference type="ARBA" id="ARBA00010992"/>
    </source>
</evidence>
<feature type="compositionally biased region" description="Basic and acidic residues" evidence="7">
    <location>
        <begin position="510"/>
        <end position="522"/>
    </location>
</feature>
<comment type="caution">
    <text evidence="10">The sequence shown here is derived from an EMBL/GenBank/DDBJ whole genome shotgun (WGS) entry which is preliminary data.</text>
</comment>
<dbReference type="InterPro" id="IPR020846">
    <property type="entry name" value="MFS_dom"/>
</dbReference>
<dbReference type="GO" id="GO:0016791">
    <property type="term" value="F:phosphatase activity"/>
    <property type="evidence" value="ECO:0007669"/>
    <property type="project" value="InterPro"/>
</dbReference>
<dbReference type="Gene3D" id="1.10.555.10">
    <property type="entry name" value="Rho GTPase activation protein"/>
    <property type="match status" value="1"/>
</dbReference>
<dbReference type="EMBL" id="NAJQ01000850">
    <property type="protein sequence ID" value="TKA64270.1"/>
    <property type="molecule type" value="Genomic_DNA"/>
</dbReference>
<dbReference type="SUPFAM" id="SSF103473">
    <property type="entry name" value="MFS general substrate transporter"/>
    <property type="match status" value="1"/>
</dbReference>
<dbReference type="InterPro" id="IPR005828">
    <property type="entry name" value="MFS_sugar_transport-like"/>
</dbReference>
<dbReference type="Pfam" id="PF22669">
    <property type="entry name" value="Exo_endo_phos2"/>
    <property type="match status" value="2"/>
</dbReference>
<evidence type="ECO:0000256" key="4">
    <source>
        <dbReference type="ARBA" id="ARBA00022692"/>
    </source>
</evidence>
<feature type="region of interest" description="Disordered" evidence="7">
    <location>
        <begin position="1037"/>
        <end position="1056"/>
    </location>
</feature>
<dbReference type="InterPro" id="IPR000300">
    <property type="entry name" value="IPPc"/>
</dbReference>
<feature type="transmembrane region" description="Helical" evidence="8">
    <location>
        <begin position="1178"/>
        <end position="1199"/>
    </location>
</feature>
<gene>
    <name evidence="10" type="ORF">B0A55_10215</name>
</gene>
<dbReference type="PANTHER" id="PTHR48022:SF28">
    <property type="entry name" value="MAJOR FACILITATOR SUPERFAMILY (MFS) PROFILE DOMAIN-CONTAINING PROTEIN-RELATED"/>
    <property type="match status" value="1"/>
</dbReference>
<dbReference type="PROSITE" id="PS50850">
    <property type="entry name" value="MFS"/>
    <property type="match status" value="1"/>
</dbReference>
<feature type="domain" description="Major facilitator superfamily (MFS) profile" evidence="9">
    <location>
        <begin position="1140"/>
        <end position="1573"/>
    </location>
</feature>
<proteinExistence type="inferred from homology"/>
<keyword evidence="4 8" id="KW-0812">Transmembrane</keyword>
<dbReference type="Proteomes" id="UP000309340">
    <property type="component" value="Unassembled WGS sequence"/>
</dbReference>
<dbReference type="SUPFAM" id="SSF48350">
    <property type="entry name" value="GTPase activation domain, GAP"/>
    <property type="match status" value="1"/>
</dbReference>
<keyword evidence="11" id="KW-1185">Reference proteome</keyword>
<dbReference type="OrthoDB" id="7862313at2759"/>
<feature type="region of interest" description="Disordered" evidence="7">
    <location>
        <begin position="816"/>
        <end position="856"/>
    </location>
</feature>
<evidence type="ECO:0000259" key="9">
    <source>
        <dbReference type="PROSITE" id="PS50850"/>
    </source>
</evidence>
<feature type="transmembrane region" description="Helical" evidence="8">
    <location>
        <begin position="1136"/>
        <end position="1158"/>
    </location>
</feature>
<dbReference type="Gene3D" id="2.60.40.10">
    <property type="entry name" value="Immunoglobulins"/>
    <property type="match status" value="1"/>
</dbReference>
<organism evidence="10 11">
    <name type="scientific">Friedmanniomyces simplex</name>
    <dbReference type="NCBI Taxonomy" id="329884"/>
    <lineage>
        <taxon>Eukaryota</taxon>
        <taxon>Fungi</taxon>
        <taxon>Dikarya</taxon>
        <taxon>Ascomycota</taxon>
        <taxon>Pezizomycotina</taxon>
        <taxon>Dothideomycetes</taxon>
        <taxon>Dothideomycetidae</taxon>
        <taxon>Mycosphaerellales</taxon>
        <taxon>Teratosphaeriaceae</taxon>
        <taxon>Friedmanniomyces</taxon>
    </lineage>
</organism>
<name>A0A4U0WM96_9PEZI</name>
<feature type="transmembrane region" description="Helical" evidence="8">
    <location>
        <begin position="1267"/>
        <end position="1285"/>
    </location>
</feature>
<keyword evidence="5 8" id="KW-1133">Transmembrane helix</keyword>
<feature type="transmembrane region" description="Helical" evidence="8">
    <location>
        <begin position="1234"/>
        <end position="1255"/>
    </location>
</feature>
<dbReference type="InterPro" id="IPR048869">
    <property type="entry name" value="OCRL-1_2_ASH"/>
</dbReference>
<dbReference type="NCBIfam" id="TIGR00879">
    <property type="entry name" value="SP"/>
    <property type="match status" value="1"/>
</dbReference>
<feature type="region of interest" description="Disordered" evidence="7">
    <location>
        <begin position="373"/>
        <end position="414"/>
    </location>
</feature>
<dbReference type="PANTHER" id="PTHR48022">
    <property type="entry name" value="PLASTIDIC GLUCOSE TRANSPORTER 4"/>
    <property type="match status" value="1"/>
</dbReference>
<feature type="transmembrane region" description="Helical" evidence="8">
    <location>
        <begin position="1551"/>
        <end position="1569"/>
    </location>
</feature>
<evidence type="ECO:0000256" key="7">
    <source>
        <dbReference type="SAM" id="MobiDB-lite"/>
    </source>
</evidence>
<feature type="transmembrane region" description="Helical" evidence="8">
    <location>
        <begin position="1520"/>
        <end position="1539"/>
    </location>
</feature>
<dbReference type="FunFam" id="1.20.1250.20:FF:000134">
    <property type="entry name" value="MFS sugar transporter protein"/>
    <property type="match status" value="1"/>
</dbReference>
<evidence type="ECO:0000313" key="10">
    <source>
        <dbReference type="EMBL" id="TKA64270.1"/>
    </source>
</evidence>
<comment type="similarity">
    <text evidence="2">Belongs to the major facilitator superfamily. Sugar transporter (TC 2.A.1.1) family.</text>
</comment>
<comment type="subcellular location">
    <subcellularLocation>
        <location evidence="1">Membrane</location>
        <topology evidence="1">Multi-pass membrane protein</topology>
    </subcellularLocation>
</comment>
<dbReference type="InterPro" id="IPR036259">
    <property type="entry name" value="MFS_trans_sf"/>
</dbReference>
<evidence type="ECO:0000256" key="6">
    <source>
        <dbReference type="ARBA" id="ARBA00023136"/>
    </source>
</evidence>
<feature type="transmembrane region" description="Helical" evidence="8">
    <location>
        <begin position="1425"/>
        <end position="1447"/>
    </location>
</feature>
<dbReference type="InterPro" id="IPR050360">
    <property type="entry name" value="MFS_Sugar_Transporters"/>
</dbReference>
<dbReference type="SUPFAM" id="SSF56219">
    <property type="entry name" value="DNase I-like"/>
    <property type="match status" value="1"/>
</dbReference>
<dbReference type="Pfam" id="PF00083">
    <property type="entry name" value="Sugar_tr"/>
    <property type="match status" value="1"/>
</dbReference>
<dbReference type="Pfam" id="PF21310">
    <property type="entry name" value="OCRL-like_ASH"/>
    <property type="match status" value="1"/>
</dbReference>
<keyword evidence="6 8" id="KW-0472">Membrane</keyword>
<dbReference type="Gene3D" id="3.60.10.10">
    <property type="entry name" value="Endonuclease/exonuclease/phosphatase"/>
    <property type="match status" value="1"/>
</dbReference>
<evidence type="ECO:0000256" key="3">
    <source>
        <dbReference type="ARBA" id="ARBA00022448"/>
    </source>
</evidence>
<accession>A0A4U0WM96</accession>
<keyword evidence="3" id="KW-0813">Transport</keyword>
<feature type="transmembrane region" description="Helical" evidence="8">
    <location>
        <begin position="1211"/>
        <end position="1228"/>
    </location>
</feature>